<dbReference type="EMBL" id="CM055761">
    <property type="protein sequence ID" value="KAJ7986686.1"/>
    <property type="molecule type" value="Genomic_DNA"/>
</dbReference>
<name>A0ACC2F5R2_DALPE</name>
<protein>
    <submittedName>
        <fullName evidence="1">Uncharacterized protein</fullName>
    </submittedName>
</protein>
<reference evidence="1" key="1">
    <citation type="submission" date="2021-05" db="EMBL/GenBank/DDBJ databases">
        <authorList>
            <person name="Pan Q."/>
            <person name="Jouanno E."/>
            <person name="Zahm M."/>
            <person name="Klopp C."/>
            <person name="Cabau C."/>
            <person name="Louis A."/>
            <person name="Berthelot C."/>
            <person name="Parey E."/>
            <person name="Roest Crollius H."/>
            <person name="Montfort J."/>
            <person name="Robinson-Rechavi M."/>
            <person name="Bouchez O."/>
            <person name="Lampietro C."/>
            <person name="Lopez Roques C."/>
            <person name="Donnadieu C."/>
            <person name="Postlethwait J."/>
            <person name="Bobe J."/>
            <person name="Dillon D."/>
            <person name="Chandos A."/>
            <person name="von Hippel F."/>
            <person name="Guiguen Y."/>
        </authorList>
    </citation>
    <scope>NUCLEOTIDE SEQUENCE</scope>
    <source>
        <strain evidence="1">YG-Jan2019</strain>
    </source>
</reference>
<organism evidence="1 2">
    <name type="scientific">Dallia pectoralis</name>
    <name type="common">Alaska blackfish</name>
    <dbReference type="NCBI Taxonomy" id="75939"/>
    <lineage>
        <taxon>Eukaryota</taxon>
        <taxon>Metazoa</taxon>
        <taxon>Chordata</taxon>
        <taxon>Craniata</taxon>
        <taxon>Vertebrata</taxon>
        <taxon>Euteleostomi</taxon>
        <taxon>Actinopterygii</taxon>
        <taxon>Neopterygii</taxon>
        <taxon>Teleostei</taxon>
        <taxon>Protacanthopterygii</taxon>
        <taxon>Esociformes</taxon>
        <taxon>Umbridae</taxon>
        <taxon>Dallia</taxon>
    </lineage>
</organism>
<gene>
    <name evidence="1" type="ORF">DPEC_G00342470</name>
</gene>
<accession>A0ACC2F5R2</accession>
<comment type="caution">
    <text evidence="1">The sequence shown here is derived from an EMBL/GenBank/DDBJ whole genome shotgun (WGS) entry which is preliminary data.</text>
</comment>
<evidence type="ECO:0000313" key="2">
    <source>
        <dbReference type="Proteomes" id="UP001157502"/>
    </source>
</evidence>
<proteinExistence type="predicted"/>
<keyword evidence="2" id="KW-1185">Reference proteome</keyword>
<dbReference type="Proteomes" id="UP001157502">
    <property type="component" value="Chromosome 34"/>
</dbReference>
<sequence length="115" mass="13373">MPFANMPRELQGTLQGTASNWAKLSHPSQPFALAFLSGIGRQLCLCFSSNRQSVLLLEDSWLDEPCLDRDTFRLMRGGIWFVQKNRPWNCVSVHVHSGFWDVFYCLYEPMTKWEE</sequence>
<evidence type="ECO:0000313" key="1">
    <source>
        <dbReference type="EMBL" id="KAJ7986686.1"/>
    </source>
</evidence>